<dbReference type="AlphaFoldDB" id="A0AAN9R937"/>
<protein>
    <submittedName>
        <fullName evidence="1">Uncharacterized protein</fullName>
    </submittedName>
</protein>
<gene>
    <name evidence="1" type="ORF">VNO77_04470</name>
</gene>
<organism evidence="1 2">
    <name type="scientific">Canavalia gladiata</name>
    <name type="common">Sword bean</name>
    <name type="synonym">Dolichos gladiatus</name>
    <dbReference type="NCBI Taxonomy" id="3824"/>
    <lineage>
        <taxon>Eukaryota</taxon>
        <taxon>Viridiplantae</taxon>
        <taxon>Streptophyta</taxon>
        <taxon>Embryophyta</taxon>
        <taxon>Tracheophyta</taxon>
        <taxon>Spermatophyta</taxon>
        <taxon>Magnoliopsida</taxon>
        <taxon>eudicotyledons</taxon>
        <taxon>Gunneridae</taxon>
        <taxon>Pentapetalae</taxon>
        <taxon>rosids</taxon>
        <taxon>fabids</taxon>
        <taxon>Fabales</taxon>
        <taxon>Fabaceae</taxon>
        <taxon>Papilionoideae</taxon>
        <taxon>50 kb inversion clade</taxon>
        <taxon>NPAAA clade</taxon>
        <taxon>indigoferoid/millettioid clade</taxon>
        <taxon>Phaseoleae</taxon>
        <taxon>Canavalia</taxon>
    </lineage>
</organism>
<proteinExistence type="predicted"/>
<evidence type="ECO:0000313" key="2">
    <source>
        <dbReference type="Proteomes" id="UP001367508"/>
    </source>
</evidence>
<reference evidence="1 2" key="1">
    <citation type="submission" date="2024-01" db="EMBL/GenBank/DDBJ databases">
        <title>The genomes of 5 underutilized Papilionoideae crops provide insights into root nodulation and disease resistanc.</title>
        <authorList>
            <person name="Jiang F."/>
        </authorList>
    </citation>
    <scope>NUCLEOTIDE SEQUENCE [LARGE SCALE GENOMIC DNA]</scope>
    <source>
        <strain evidence="1">LVBAO_FW01</strain>
        <tissue evidence="1">Leaves</tissue>
    </source>
</reference>
<dbReference type="EMBL" id="JAYMYQ010000001">
    <property type="protein sequence ID" value="KAK7362359.1"/>
    <property type="molecule type" value="Genomic_DNA"/>
</dbReference>
<name>A0AAN9R937_CANGL</name>
<accession>A0AAN9R937</accession>
<evidence type="ECO:0000313" key="1">
    <source>
        <dbReference type="EMBL" id="KAK7362359.1"/>
    </source>
</evidence>
<sequence length="119" mass="13388">MTKPQLAQDSPTFGSELQRRRAILLRVSGPTIRSVHHEQSSQHRSKRALRRGSDLITASSFNSSGCSSVTEAAYLLLTKPRLTPTMEDESDFRRGPDVDDRYFDGIGRSPPLYLELLVR</sequence>
<dbReference type="Proteomes" id="UP001367508">
    <property type="component" value="Unassembled WGS sequence"/>
</dbReference>
<keyword evidence="2" id="KW-1185">Reference proteome</keyword>
<comment type="caution">
    <text evidence="1">The sequence shown here is derived from an EMBL/GenBank/DDBJ whole genome shotgun (WGS) entry which is preliminary data.</text>
</comment>